<evidence type="ECO:0008006" key="5">
    <source>
        <dbReference type="Google" id="ProtNLM"/>
    </source>
</evidence>
<evidence type="ECO:0000256" key="1">
    <source>
        <dbReference type="SAM" id="MobiDB-lite"/>
    </source>
</evidence>
<gene>
    <name evidence="3" type="ORF">D5366_08340</name>
</gene>
<dbReference type="RefSeq" id="WP_141493072.1">
    <property type="nucleotide sequence ID" value="NZ_CP032485.1"/>
</dbReference>
<dbReference type="EMBL" id="CP032485">
    <property type="protein sequence ID" value="QDH25219.1"/>
    <property type="molecule type" value="Genomic_DNA"/>
</dbReference>
<name>A0A4Y6V590_9PROT</name>
<reference evidence="3 4" key="1">
    <citation type="submission" date="2018-09" db="EMBL/GenBank/DDBJ databases">
        <title>The complete genome sequence of Neokomagataea tanensis NBRC 106556(T).</title>
        <authorList>
            <person name="Chua K.-O."/>
            <person name="See-Too W.-S."/>
            <person name="Hong K.-W."/>
            <person name="Yin W.-F."/>
            <person name="Chan K.-G."/>
        </authorList>
    </citation>
    <scope>NUCLEOTIDE SEQUENCE [LARGE SCALE GENOMIC DNA]</scope>
    <source>
        <strain evidence="4">AH13 \ NBRC 106556</strain>
    </source>
</reference>
<keyword evidence="2" id="KW-0812">Transmembrane</keyword>
<keyword evidence="2" id="KW-0472">Membrane</keyword>
<dbReference type="KEGG" id="ntn:D5366_08340"/>
<protein>
    <recommendedName>
        <fullName evidence="5">FUSC family protein</fullName>
    </recommendedName>
</protein>
<evidence type="ECO:0000313" key="4">
    <source>
        <dbReference type="Proteomes" id="UP000317214"/>
    </source>
</evidence>
<evidence type="ECO:0000313" key="3">
    <source>
        <dbReference type="EMBL" id="QDH25219.1"/>
    </source>
</evidence>
<proteinExistence type="predicted"/>
<dbReference type="Proteomes" id="UP000317214">
    <property type="component" value="Chromosome"/>
</dbReference>
<evidence type="ECO:0000256" key="2">
    <source>
        <dbReference type="SAM" id="Phobius"/>
    </source>
</evidence>
<organism evidence="3 4">
    <name type="scientific">Neokomagataea tanensis</name>
    <dbReference type="NCBI Taxonomy" id="661191"/>
    <lineage>
        <taxon>Bacteria</taxon>
        <taxon>Pseudomonadati</taxon>
        <taxon>Pseudomonadota</taxon>
        <taxon>Alphaproteobacteria</taxon>
        <taxon>Acetobacterales</taxon>
        <taxon>Acetobacteraceae</taxon>
        <taxon>Neokomagataea</taxon>
    </lineage>
</organism>
<keyword evidence="4" id="KW-1185">Reference proteome</keyword>
<feature type="region of interest" description="Disordered" evidence="1">
    <location>
        <begin position="1"/>
        <end position="26"/>
    </location>
</feature>
<feature type="transmembrane region" description="Helical" evidence="2">
    <location>
        <begin position="48"/>
        <end position="77"/>
    </location>
</feature>
<accession>A0A4Y6V590</accession>
<sequence>MSWASHQRHNDQRFAPPLIDEGDPPNGLRALWDEMAPTPGRWRNTLLLAAQVITMIVVGEVFRIPQLAIMVFICFFLSGNDAASTIKSAIMGGGLFY</sequence>
<keyword evidence="2" id="KW-1133">Transmembrane helix</keyword>
<dbReference type="AlphaFoldDB" id="A0A4Y6V590"/>